<evidence type="ECO:0000313" key="4">
    <source>
        <dbReference type="Proteomes" id="UP000250189"/>
    </source>
</evidence>
<reference evidence="1 4" key="3">
    <citation type="submission" date="2016-04" db="EMBL/GenBank/DDBJ databases">
        <title>Complete genome sequence of Thermococcus chitonophagus type strain GC74.</title>
        <authorList>
            <person name="Oger P.M."/>
        </authorList>
    </citation>
    <scope>NUCLEOTIDE SEQUENCE [LARGE SCALE GENOMIC DNA]</scope>
    <source>
        <strain evidence="1 4">GC74</strain>
    </source>
</reference>
<keyword evidence="4" id="KW-1185">Reference proteome</keyword>
<gene>
    <name evidence="1" type="ORF">A3L04_07930</name>
    <name evidence="2" type="ORF">CHITON_1711</name>
</gene>
<dbReference type="Proteomes" id="UP000093069">
    <property type="component" value="Chromosome I"/>
</dbReference>
<reference evidence="2" key="2">
    <citation type="submission" date="2016-01" db="EMBL/GenBank/DDBJ databases">
        <authorList>
            <person name="Oliw E.H."/>
        </authorList>
    </citation>
    <scope>NUCLEOTIDE SEQUENCE</scope>
    <source>
        <strain evidence="2">1</strain>
    </source>
</reference>
<evidence type="ECO:0000313" key="1">
    <source>
        <dbReference type="EMBL" id="ASJ17003.1"/>
    </source>
</evidence>
<dbReference type="KEGG" id="tch:CHITON_1711"/>
<proteinExistence type="predicted"/>
<protein>
    <submittedName>
        <fullName evidence="2">Uncharacterized protein</fullName>
    </submittedName>
</protein>
<dbReference type="Proteomes" id="UP000250189">
    <property type="component" value="Chromosome"/>
</dbReference>
<sequence>MITSHTQFSWREKIEVEEVTLNGETLIREEEYPGFQEIRFAALYRFAEIHGVNMTEFFRNLSEYVWETKEEITYEKARELLIRFAKERGIDLEEIAREEGVDLDFMNVNDIVKVLGKGRLKEMLSKGMIAYEKERNQTNDQ</sequence>
<dbReference type="EMBL" id="LN999010">
    <property type="protein sequence ID" value="CUX78490.1"/>
    <property type="molecule type" value="Genomic_DNA"/>
</dbReference>
<evidence type="ECO:0000313" key="3">
    <source>
        <dbReference type="Proteomes" id="UP000093069"/>
    </source>
</evidence>
<dbReference type="EMBL" id="CP015193">
    <property type="protein sequence ID" value="ASJ17003.1"/>
    <property type="molecule type" value="Genomic_DNA"/>
</dbReference>
<organism evidence="2 3">
    <name type="scientific">Thermococcus chitonophagus</name>
    <dbReference type="NCBI Taxonomy" id="54262"/>
    <lineage>
        <taxon>Archaea</taxon>
        <taxon>Methanobacteriati</taxon>
        <taxon>Methanobacteriota</taxon>
        <taxon>Thermococci</taxon>
        <taxon>Thermococcales</taxon>
        <taxon>Thermococcaceae</taxon>
        <taxon>Thermococcus</taxon>
    </lineage>
</organism>
<name>A0A160VU33_9EURY</name>
<dbReference type="STRING" id="54262.CHITON_1711"/>
<reference evidence="3" key="1">
    <citation type="submission" date="2016-01" db="EMBL/GenBank/DDBJ databases">
        <authorList>
            <person name="Vorgias C.E."/>
        </authorList>
    </citation>
    <scope>NUCLEOTIDE SEQUENCE [LARGE SCALE GENOMIC DNA]</scope>
</reference>
<accession>A0A160VU33</accession>
<dbReference type="AlphaFoldDB" id="A0A160VU33"/>
<evidence type="ECO:0000313" key="2">
    <source>
        <dbReference type="EMBL" id="CUX78490.1"/>
    </source>
</evidence>